<proteinExistence type="predicted"/>
<keyword evidence="2" id="KW-1185">Reference proteome</keyword>
<evidence type="ECO:0000313" key="1">
    <source>
        <dbReference type="EMBL" id="GGF26068.1"/>
    </source>
</evidence>
<gene>
    <name evidence="1" type="ORF">GCM10007298_22450</name>
</gene>
<organism evidence="1 2">
    <name type="scientific">Williamsia phyllosphaerae</name>
    <dbReference type="NCBI Taxonomy" id="885042"/>
    <lineage>
        <taxon>Bacteria</taxon>
        <taxon>Bacillati</taxon>
        <taxon>Actinomycetota</taxon>
        <taxon>Actinomycetes</taxon>
        <taxon>Mycobacteriales</taxon>
        <taxon>Nocardiaceae</taxon>
        <taxon>Williamsia</taxon>
    </lineage>
</organism>
<evidence type="ECO:0000313" key="2">
    <source>
        <dbReference type="Proteomes" id="UP000632454"/>
    </source>
</evidence>
<name>A0ABQ1UTB6_9NOCA</name>
<dbReference type="Proteomes" id="UP000632454">
    <property type="component" value="Unassembled WGS sequence"/>
</dbReference>
<sequence length="622" mass="66157">MLDRRLAALDPAVHDVLRAAAVVDDVLDIRLLSRACGLDLDTVADLLDIAADRRIITTGSDSGGYVFAHGLLREEVVATMPAFARRRLHATVAENLGAISGGGDTLSRRAHHLMAAGPLVDPIEVVEACAAAADDAAARWSSETAAVWWRHALDSYDRLPVDEQDPSTRDRLTMALLQAEGRAGRGQTVLDTVRVQLLGAIDAGRVVTTGRLAGALLRSSGCWPWQAPSTDPGPLIEVLERAERFTTGDPEAHITVLAALAVGHCYNPDAAVPAGYLRRAADLAARTDDPDLTADALLAWLITYSGVATHSHETLVAVDRLLALDHAQSRVDTVIGHSVATMATMSLGDVAATENHLRRGIEGSEELRLPVLRAQLRWMESTLALWHGDLPEAHRQHAIARDVHEQTELYVAGSGMIAVMGLGWEQGTLSDLALTDDPMRWMQTVIEERGDNGMVGVVVAGTAAIAGARGDRSLAETMIDRWWEQRGVHVWTTLGNAVLLAHLVADLGLVDHVERFVADLAPFADRIAVIGQVGSAGPVSLALARLHRCVGRVDVACAYASGALALGERTGGIPTVLRARLLLADVADASPARTAEISDIAERAQRMGMRGVADAAAAVLAD</sequence>
<protein>
    <submittedName>
        <fullName evidence="1">Uncharacterized protein</fullName>
    </submittedName>
</protein>
<dbReference type="RefSeq" id="WP_308691057.1">
    <property type="nucleotide sequence ID" value="NZ_BMCS01000001.1"/>
</dbReference>
<comment type="caution">
    <text evidence="1">The sequence shown here is derived from an EMBL/GenBank/DDBJ whole genome shotgun (WGS) entry which is preliminary data.</text>
</comment>
<dbReference type="EMBL" id="BMCS01000001">
    <property type="protein sequence ID" value="GGF26068.1"/>
    <property type="molecule type" value="Genomic_DNA"/>
</dbReference>
<accession>A0ABQ1UTB6</accession>
<reference evidence="2" key="1">
    <citation type="journal article" date="2019" name="Int. J. Syst. Evol. Microbiol.">
        <title>The Global Catalogue of Microorganisms (GCM) 10K type strain sequencing project: providing services to taxonomists for standard genome sequencing and annotation.</title>
        <authorList>
            <consortium name="The Broad Institute Genomics Platform"/>
            <consortium name="The Broad Institute Genome Sequencing Center for Infectious Disease"/>
            <person name="Wu L."/>
            <person name="Ma J."/>
        </authorList>
    </citation>
    <scope>NUCLEOTIDE SEQUENCE [LARGE SCALE GENOMIC DNA]</scope>
    <source>
        <strain evidence="2">CCM 7855</strain>
    </source>
</reference>